<dbReference type="InterPro" id="IPR036390">
    <property type="entry name" value="WH_DNA-bd_sf"/>
</dbReference>
<feature type="region of interest" description="Disordered" evidence="1">
    <location>
        <begin position="107"/>
        <end position="132"/>
    </location>
</feature>
<reference evidence="3 4" key="1">
    <citation type="submission" date="2018-05" db="EMBL/GenBank/DDBJ databases">
        <title>A metagenomic window into the 2 km-deep terrestrial subsurface aquifer revealed taxonomically and functionally diverse microbial community comprising novel uncultured bacterial lineages.</title>
        <authorList>
            <person name="Kadnikov V.V."/>
            <person name="Mardanov A.V."/>
            <person name="Beletsky A.V."/>
            <person name="Banks D."/>
            <person name="Pimenov N.V."/>
            <person name="Frank Y.A."/>
            <person name="Karnachuk O.V."/>
            <person name="Ravin N.V."/>
        </authorList>
    </citation>
    <scope>NUCLEOTIDE SEQUENCE [LARGE SCALE GENOMIC DNA]</scope>
    <source>
        <strain evidence="3">BY5</strain>
    </source>
</reference>
<dbReference type="InterPro" id="IPR052509">
    <property type="entry name" value="Metal_resp_DNA-bind_regulator"/>
</dbReference>
<sequence length="132" mass="14636">MGSLYRFLEPLILYALREEGPAHGYELLSTLQGHALTETPIDGPALYRTLRILEQNGQVVSAWETGRGPARRRYAVTAKGRRHLQEWREVLDHLQVALRRFVAEIGPPASKAGRGWGRPGRPRGRGVSASAG</sequence>
<dbReference type="AlphaFoldDB" id="A0A367ZUR6"/>
<dbReference type="Pfam" id="PF03551">
    <property type="entry name" value="PadR"/>
    <property type="match status" value="1"/>
</dbReference>
<dbReference type="Gene3D" id="1.10.10.10">
    <property type="entry name" value="Winged helix-like DNA-binding domain superfamily/Winged helix DNA-binding domain"/>
    <property type="match status" value="1"/>
</dbReference>
<evidence type="ECO:0000313" key="3">
    <source>
        <dbReference type="EMBL" id="RCK81081.1"/>
    </source>
</evidence>
<evidence type="ECO:0000259" key="2">
    <source>
        <dbReference type="Pfam" id="PF03551"/>
    </source>
</evidence>
<organism evidence="3 4">
    <name type="scientific">Candidatus Ozemobacter sibiricus</name>
    <dbReference type="NCBI Taxonomy" id="2268124"/>
    <lineage>
        <taxon>Bacteria</taxon>
        <taxon>Candidatus Ozemobacteria</taxon>
        <taxon>Candidatus Ozemobacterales</taxon>
        <taxon>Candidatus Ozemobacteraceae</taxon>
        <taxon>Candidatus Ozemobacter</taxon>
    </lineage>
</organism>
<proteinExistence type="predicted"/>
<gene>
    <name evidence="3" type="ORF">OZSIB_2458</name>
</gene>
<dbReference type="PANTHER" id="PTHR33169:SF14">
    <property type="entry name" value="TRANSCRIPTIONAL REGULATOR RV3488"/>
    <property type="match status" value="1"/>
</dbReference>
<name>A0A367ZUR6_9BACT</name>
<comment type="caution">
    <text evidence="3">The sequence shown here is derived from an EMBL/GenBank/DDBJ whole genome shotgun (WGS) entry which is preliminary data.</text>
</comment>
<dbReference type="EMBL" id="QOQW01000003">
    <property type="protein sequence ID" value="RCK81081.1"/>
    <property type="molecule type" value="Genomic_DNA"/>
</dbReference>
<dbReference type="InterPro" id="IPR005149">
    <property type="entry name" value="Tscrpt_reg_PadR_N"/>
</dbReference>
<accession>A0A367ZUR6</accession>
<dbReference type="PANTHER" id="PTHR33169">
    <property type="entry name" value="PADR-FAMILY TRANSCRIPTIONAL REGULATOR"/>
    <property type="match status" value="1"/>
</dbReference>
<evidence type="ECO:0000313" key="4">
    <source>
        <dbReference type="Proteomes" id="UP000252355"/>
    </source>
</evidence>
<dbReference type="Proteomes" id="UP000252355">
    <property type="component" value="Unassembled WGS sequence"/>
</dbReference>
<protein>
    <submittedName>
        <fullName evidence="3">Transcriptional regulator, PadR-like family</fullName>
    </submittedName>
</protein>
<evidence type="ECO:0000256" key="1">
    <source>
        <dbReference type="SAM" id="MobiDB-lite"/>
    </source>
</evidence>
<feature type="domain" description="Transcription regulator PadR N-terminal" evidence="2">
    <location>
        <begin position="12"/>
        <end position="86"/>
    </location>
</feature>
<dbReference type="SUPFAM" id="SSF46785">
    <property type="entry name" value="Winged helix' DNA-binding domain"/>
    <property type="match status" value="1"/>
</dbReference>
<dbReference type="InterPro" id="IPR036388">
    <property type="entry name" value="WH-like_DNA-bd_sf"/>
</dbReference>